<keyword evidence="2 4" id="KW-0802">TPR repeat</keyword>
<dbReference type="InterPro" id="IPR011990">
    <property type="entry name" value="TPR-like_helical_dom_sf"/>
</dbReference>
<dbReference type="SMART" id="SM00028">
    <property type="entry name" value="TPR"/>
    <property type="match status" value="4"/>
</dbReference>
<dbReference type="InterPro" id="IPR019734">
    <property type="entry name" value="TPR_rpt"/>
</dbReference>
<accession>A0A1Q3EY78</accession>
<dbReference type="InterPro" id="IPR013105">
    <property type="entry name" value="TPR_2"/>
</dbReference>
<dbReference type="SUPFAM" id="SSF48452">
    <property type="entry name" value="TPR-like"/>
    <property type="match status" value="2"/>
</dbReference>
<evidence type="ECO:0000256" key="4">
    <source>
        <dbReference type="PROSITE-ProRule" id="PRU00339"/>
    </source>
</evidence>
<evidence type="ECO:0000256" key="1">
    <source>
        <dbReference type="ARBA" id="ARBA00022737"/>
    </source>
</evidence>
<protein>
    <submittedName>
        <fullName evidence="5">Uncharacterized protein</fullName>
    </submittedName>
</protein>
<evidence type="ECO:0000313" key="5">
    <source>
        <dbReference type="EMBL" id="JAV20158.1"/>
    </source>
</evidence>
<dbReference type="PANTHER" id="PTHR16193">
    <property type="entry name" value="TETRATRICOPEPTIDE REPEAT PROTEIN 27"/>
    <property type="match status" value="1"/>
</dbReference>
<proteinExistence type="inferred from homology"/>
<dbReference type="EMBL" id="GFDL01014887">
    <property type="protein sequence ID" value="JAV20158.1"/>
    <property type="molecule type" value="Transcribed_RNA"/>
</dbReference>
<dbReference type="AlphaFoldDB" id="A0A1Q3EY78"/>
<feature type="repeat" description="TPR" evidence="4">
    <location>
        <begin position="550"/>
        <end position="583"/>
    </location>
</feature>
<organism evidence="5">
    <name type="scientific">Culex tarsalis</name>
    <name type="common">Encephalitis mosquito</name>
    <dbReference type="NCBI Taxonomy" id="7177"/>
    <lineage>
        <taxon>Eukaryota</taxon>
        <taxon>Metazoa</taxon>
        <taxon>Ecdysozoa</taxon>
        <taxon>Arthropoda</taxon>
        <taxon>Hexapoda</taxon>
        <taxon>Insecta</taxon>
        <taxon>Pterygota</taxon>
        <taxon>Neoptera</taxon>
        <taxon>Endopterygota</taxon>
        <taxon>Diptera</taxon>
        <taxon>Nematocera</taxon>
        <taxon>Culicoidea</taxon>
        <taxon>Culicidae</taxon>
        <taxon>Culicinae</taxon>
        <taxon>Culicini</taxon>
        <taxon>Culex</taxon>
        <taxon>Culex</taxon>
    </lineage>
</organism>
<comment type="similarity">
    <text evidence="3">Belongs to the TTC27 family.</text>
</comment>
<keyword evidence="1" id="KW-0677">Repeat</keyword>
<dbReference type="PANTHER" id="PTHR16193:SF0">
    <property type="entry name" value="TETRATRICOPEPTIDE REPEAT PROTEIN 27"/>
    <property type="match status" value="1"/>
</dbReference>
<dbReference type="Pfam" id="PF07719">
    <property type="entry name" value="TPR_2"/>
    <property type="match status" value="1"/>
</dbReference>
<name>A0A1Q3EY78_CULTA</name>
<dbReference type="InterPro" id="IPR044244">
    <property type="entry name" value="TTC27/Emw1"/>
</dbReference>
<sequence length="786" mass="89170">MCEKNLWSLFNFNDDGEIDNLSELQPLIKRCDWTGCLRHKIFQNLASSNTTDALAQEDHQNLLSAGIAALYAFIQNNFVGPTVSYSDVAFDNIPDVRDGLKSDGEELNVNVQSPELLYFCKVAFEQLNKEGSENGFAIKLWYLRFLIVYQRCLDDLTHNVYSEFDKTVEQLEKDLEGVTDLKIKVQTHIEILQGYLLFKRISKSDRWRTALQSLTGVEITVEGVLGVRTKYQQKPLPQLTLRANGLVVGRDFASLAKETHGHVALPTILKLEDDLRLEKVKFIAENENEDAQLPAVVQQMVLSTVLYLKYSQPKDKLADEELQPYITSLLYQEHGPWATRIGALFLNVCQEANHKRTVDRSLKQCEELVHLIDSDAVPAEHRLTSAFGSALIPRWQIKAKLGDLMVSLGMIKGALDLYLELQLWEEVIACYNHLELRHKAAEIVQQEIAKKPTVTLYCLLGDATDDIQCYQKAWEFSKETSARAQRHWGNFYFAKKQYAEAIPHLSKSVEINCLQESTLLRLGYAALQLEQWEEAAKAYRLYTSLESHGFESWNNLAKAYIKLGNKKRAHKILQEALKCNFNNWKVWDNYLVVSIDTKNYEDALNAYERLMELQEKFYDQEVLEILTKVISEGAPDANGNSSTRLTKKILKLLGHACAKAPTNGYLYELSSRLETQDHLKKAQKLQNAYRGYTQSNSHWSKAPDSCGKILKLCIELCESSLSAFLEGKSDAGKLPSAKSQLSSARLTGQGCLRAASNENWEQNTNLVEQLAAIVQKLTEELTSAMN</sequence>
<dbReference type="PROSITE" id="PS50005">
    <property type="entry name" value="TPR"/>
    <property type="match status" value="1"/>
</dbReference>
<evidence type="ECO:0000256" key="2">
    <source>
        <dbReference type="ARBA" id="ARBA00022803"/>
    </source>
</evidence>
<evidence type="ECO:0000256" key="3">
    <source>
        <dbReference type="ARBA" id="ARBA00024020"/>
    </source>
</evidence>
<reference evidence="5" key="1">
    <citation type="submission" date="2017-01" db="EMBL/GenBank/DDBJ databases">
        <title>A deep insight into the sialotranscriptome of adult male and female Cluex tarsalis mosquitoes.</title>
        <authorList>
            <person name="Ribeiro J.M."/>
            <person name="Moreira F."/>
            <person name="Bernard K.A."/>
            <person name="Calvo E."/>
        </authorList>
    </citation>
    <scope>NUCLEOTIDE SEQUENCE</scope>
    <source>
        <strain evidence="5">Kern County</strain>
        <tissue evidence="5">Salivary glands</tissue>
    </source>
</reference>
<dbReference type="Gene3D" id="1.25.40.10">
    <property type="entry name" value="Tetratricopeptide repeat domain"/>
    <property type="match status" value="1"/>
</dbReference>